<keyword evidence="1" id="KW-0472">Membrane</keyword>
<protein>
    <submittedName>
        <fullName evidence="2">Uncharacterized protein</fullName>
    </submittedName>
</protein>
<keyword evidence="3" id="KW-1185">Reference proteome</keyword>
<accession>A0A926EP63</accession>
<evidence type="ECO:0000313" key="2">
    <source>
        <dbReference type="EMBL" id="MBC8584014.1"/>
    </source>
</evidence>
<evidence type="ECO:0000256" key="1">
    <source>
        <dbReference type="SAM" id="Phobius"/>
    </source>
</evidence>
<dbReference type="AlphaFoldDB" id="A0A926EP63"/>
<keyword evidence="1" id="KW-1133">Transmembrane helix</keyword>
<sequence length="182" mass="20669">MLNKSAVAEKAAGIFGHKKGAPWIALLCLVIIIFAGSFLAWHVERMKDELMKSQIVERFFTQQEKGKVTQLLTDPQTADLFVKYIDALAGVVSNMEFIPGQSVAQFGSISRCARENDIVIEDFEFEEDGSHFYIKSKADSQQAAQNFRDSMRLEEYFSSVEIDGYLNYENEYIFTTTCFVQS</sequence>
<dbReference type="EMBL" id="JACRTD010000001">
    <property type="protein sequence ID" value="MBC8584014.1"/>
    <property type="molecule type" value="Genomic_DNA"/>
</dbReference>
<name>A0A926EP63_9FIRM</name>
<dbReference type="RefSeq" id="WP_262393872.1">
    <property type="nucleotide sequence ID" value="NZ_JACRTD010000001.1"/>
</dbReference>
<dbReference type="Proteomes" id="UP000623678">
    <property type="component" value="Unassembled WGS sequence"/>
</dbReference>
<proteinExistence type="predicted"/>
<organism evidence="2 3">
    <name type="scientific">Youxingia wuxianensis</name>
    <dbReference type="NCBI Taxonomy" id="2763678"/>
    <lineage>
        <taxon>Bacteria</taxon>
        <taxon>Bacillati</taxon>
        <taxon>Bacillota</taxon>
        <taxon>Clostridia</taxon>
        <taxon>Eubacteriales</taxon>
        <taxon>Oscillospiraceae</taxon>
        <taxon>Youxingia</taxon>
    </lineage>
</organism>
<keyword evidence="1" id="KW-0812">Transmembrane</keyword>
<evidence type="ECO:0000313" key="3">
    <source>
        <dbReference type="Proteomes" id="UP000623678"/>
    </source>
</evidence>
<comment type="caution">
    <text evidence="2">The sequence shown here is derived from an EMBL/GenBank/DDBJ whole genome shotgun (WGS) entry which is preliminary data.</text>
</comment>
<feature type="transmembrane region" description="Helical" evidence="1">
    <location>
        <begin position="20"/>
        <end position="43"/>
    </location>
</feature>
<gene>
    <name evidence="2" type="ORF">H8705_00235</name>
</gene>
<reference evidence="2" key="1">
    <citation type="submission" date="2020-08" db="EMBL/GenBank/DDBJ databases">
        <title>Genome public.</title>
        <authorList>
            <person name="Liu C."/>
            <person name="Sun Q."/>
        </authorList>
    </citation>
    <scope>NUCLEOTIDE SEQUENCE</scope>
    <source>
        <strain evidence="2">NSJ-64</strain>
    </source>
</reference>